<keyword evidence="1" id="KW-1133">Transmembrane helix</keyword>
<dbReference type="RefSeq" id="WP_332287362.1">
    <property type="nucleotide sequence ID" value="NZ_JAZIBG010000003.1"/>
</dbReference>
<dbReference type="EMBL" id="JAZIBG010000003">
    <property type="protein sequence ID" value="MEF7612467.1"/>
    <property type="molecule type" value="Genomic_DNA"/>
</dbReference>
<evidence type="ECO:0000313" key="3">
    <source>
        <dbReference type="Proteomes" id="UP001336250"/>
    </source>
</evidence>
<proteinExistence type="predicted"/>
<protein>
    <submittedName>
        <fullName evidence="2">Uncharacterized protein</fullName>
    </submittedName>
</protein>
<accession>A0AAW9QB74</accession>
<reference evidence="2 3" key="1">
    <citation type="submission" date="2024-02" db="EMBL/GenBank/DDBJ databases">
        <title>Genome sequence of Aquincola sp. MAHUQ-54.</title>
        <authorList>
            <person name="Huq M.A."/>
        </authorList>
    </citation>
    <scope>NUCLEOTIDE SEQUENCE [LARGE SCALE GENOMIC DNA]</scope>
    <source>
        <strain evidence="2 3">MAHUQ-54</strain>
    </source>
</reference>
<dbReference type="AlphaFoldDB" id="A0AAW9QB74"/>
<evidence type="ECO:0000256" key="1">
    <source>
        <dbReference type="SAM" id="Phobius"/>
    </source>
</evidence>
<name>A0AAW9QB74_9BURK</name>
<comment type="caution">
    <text evidence="2">The sequence shown here is derived from an EMBL/GenBank/DDBJ whole genome shotgun (WGS) entry which is preliminary data.</text>
</comment>
<organism evidence="2 3">
    <name type="scientific">Aquincola agrisoli</name>
    <dbReference type="NCBI Taxonomy" id="3119538"/>
    <lineage>
        <taxon>Bacteria</taxon>
        <taxon>Pseudomonadati</taxon>
        <taxon>Pseudomonadota</taxon>
        <taxon>Betaproteobacteria</taxon>
        <taxon>Burkholderiales</taxon>
        <taxon>Sphaerotilaceae</taxon>
        <taxon>Aquincola</taxon>
    </lineage>
</organism>
<dbReference type="Proteomes" id="UP001336250">
    <property type="component" value="Unassembled WGS sequence"/>
</dbReference>
<feature type="transmembrane region" description="Helical" evidence="1">
    <location>
        <begin position="12"/>
        <end position="34"/>
    </location>
</feature>
<gene>
    <name evidence="2" type="ORF">V4F39_01005</name>
</gene>
<keyword evidence="1" id="KW-0812">Transmembrane</keyword>
<evidence type="ECO:0000313" key="2">
    <source>
        <dbReference type="EMBL" id="MEF7612467.1"/>
    </source>
</evidence>
<keyword evidence="3" id="KW-1185">Reference proteome</keyword>
<sequence length="416" mass="42871">MGRQHKLRVRPLYLGAIGAGVALAIVACGGDGGGDSSGPAEPNMPVPPAAPALADQIAARTHYFGAENVDAATGEVRKDLVIMSWASNTTYAAAINGKVVLMDAALLRREQAPGRTPTTLAELVNLMPSHILLGKAAAGHADLAADIAFKTGATVLGAQEHCDVVEGDARRQQNWSGTAKLLKCQAVVPAGEAIGTVVHAVSLPELGACLRAVKHTDGSTAAADPALPASAFDWSLYSDPRDASWWPAGTEAADGVATTGAADGPSVAYHLSLGAARSFGLAWNDRAGSLKENAPAAATLFRSLPKTDVHIGSVDVGNAATNGLRDAALYIQALQPKVFFAAGHDAASQRAGAFNTGELMKRALEEAIDNVGIVSPPELRINFDPTDYVKPHYMTFDPAAAGWQQAGDKASSTACS</sequence>
<dbReference type="PROSITE" id="PS51257">
    <property type="entry name" value="PROKAR_LIPOPROTEIN"/>
    <property type="match status" value="1"/>
</dbReference>
<keyword evidence="1" id="KW-0472">Membrane</keyword>